<accession>A0A0K2U6R7</accession>
<name>A0A0K2U6R7_LEPSM</name>
<proteinExistence type="predicted"/>
<sequence>MSHLSHGALLFAVDLRPRFLGEPKFLHGPRATAPRLVIDTSGFFLYCLIV</sequence>
<reference evidence="1" key="1">
    <citation type="submission" date="2014-05" db="EMBL/GenBank/DDBJ databases">
        <authorList>
            <person name="Chronopoulou M."/>
        </authorList>
    </citation>
    <scope>NUCLEOTIDE SEQUENCE</scope>
    <source>
        <tissue evidence="1">Whole organism</tissue>
    </source>
</reference>
<organism evidence="1">
    <name type="scientific">Lepeophtheirus salmonis</name>
    <name type="common">Salmon louse</name>
    <name type="synonym">Caligus salmonis</name>
    <dbReference type="NCBI Taxonomy" id="72036"/>
    <lineage>
        <taxon>Eukaryota</taxon>
        <taxon>Metazoa</taxon>
        <taxon>Ecdysozoa</taxon>
        <taxon>Arthropoda</taxon>
        <taxon>Crustacea</taxon>
        <taxon>Multicrustacea</taxon>
        <taxon>Hexanauplia</taxon>
        <taxon>Copepoda</taxon>
        <taxon>Siphonostomatoida</taxon>
        <taxon>Caligidae</taxon>
        <taxon>Lepeophtheirus</taxon>
    </lineage>
</organism>
<dbReference type="EMBL" id="HACA01016266">
    <property type="protein sequence ID" value="CDW33627.1"/>
    <property type="molecule type" value="Transcribed_RNA"/>
</dbReference>
<protein>
    <submittedName>
        <fullName evidence="1">Uncharacterized protein</fullName>
    </submittedName>
</protein>
<dbReference type="AlphaFoldDB" id="A0A0K2U6R7"/>
<evidence type="ECO:0000313" key="1">
    <source>
        <dbReference type="EMBL" id="CDW33627.1"/>
    </source>
</evidence>